<dbReference type="Gene3D" id="1.10.150.20">
    <property type="entry name" value="5' to 3' exonuclease, C-terminal subdomain"/>
    <property type="match status" value="1"/>
</dbReference>
<feature type="compositionally biased region" description="Polar residues" evidence="7">
    <location>
        <begin position="423"/>
        <end position="439"/>
    </location>
</feature>
<dbReference type="GO" id="GO:0006281">
    <property type="term" value="P:DNA repair"/>
    <property type="evidence" value="ECO:0007669"/>
    <property type="project" value="UniProtKB-KW"/>
</dbReference>
<evidence type="ECO:0000313" key="9">
    <source>
        <dbReference type="EMBL" id="KAA0199467.1"/>
    </source>
</evidence>
<evidence type="ECO:0000256" key="4">
    <source>
        <dbReference type="ARBA" id="ARBA00022763"/>
    </source>
</evidence>
<dbReference type="SUPFAM" id="SSF100879">
    <property type="entry name" value="Lesion bypass DNA polymerase (Y-family), little finger domain"/>
    <property type="match status" value="1"/>
</dbReference>
<evidence type="ECO:0000259" key="8">
    <source>
        <dbReference type="PROSITE" id="PS51907"/>
    </source>
</evidence>
<keyword evidence="6" id="KW-0539">Nucleus</keyword>
<dbReference type="InterPro" id="IPR041298">
    <property type="entry name" value="UBZ3"/>
</dbReference>
<dbReference type="InterPro" id="IPR052230">
    <property type="entry name" value="DNA_polymerase_eta"/>
</dbReference>
<dbReference type="GO" id="GO:0046872">
    <property type="term" value="F:metal ion binding"/>
    <property type="evidence" value="ECO:0007669"/>
    <property type="project" value="UniProtKB-KW"/>
</dbReference>
<feature type="non-terminal residue" evidence="9">
    <location>
        <position position="483"/>
    </location>
</feature>
<dbReference type="GO" id="GO:0005657">
    <property type="term" value="C:replication fork"/>
    <property type="evidence" value="ECO:0007669"/>
    <property type="project" value="TreeGrafter"/>
</dbReference>
<feature type="compositionally biased region" description="Polar residues" evidence="7">
    <location>
        <begin position="271"/>
        <end position="280"/>
    </location>
</feature>
<comment type="subcellular location">
    <subcellularLocation>
        <location evidence="1">Nucleus</location>
    </subcellularLocation>
</comment>
<dbReference type="FunFam" id="1.10.150.20:FF:000014">
    <property type="entry name" value="Polymerase (DNA directed), eta"/>
    <property type="match status" value="1"/>
</dbReference>
<comment type="caution">
    <text evidence="9">The sequence shown here is derived from an EMBL/GenBank/DDBJ whole genome shotgun (WGS) entry which is preliminary data.</text>
</comment>
<evidence type="ECO:0000256" key="1">
    <source>
        <dbReference type="ARBA" id="ARBA00004123"/>
    </source>
</evidence>
<feature type="compositionally biased region" description="Basic residues" evidence="7">
    <location>
        <begin position="447"/>
        <end position="466"/>
    </location>
</feature>
<evidence type="ECO:0000313" key="10">
    <source>
        <dbReference type="Proteomes" id="UP000728185"/>
    </source>
</evidence>
<gene>
    <name evidence="9" type="ORF">FBUS_07678</name>
</gene>
<dbReference type="AlphaFoldDB" id="A0A8E0S954"/>
<dbReference type="GO" id="GO:0042276">
    <property type="term" value="P:error-prone translesion synthesis"/>
    <property type="evidence" value="ECO:0007669"/>
    <property type="project" value="TreeGrafter"/>
</dbReference>
<dbReference type="OrthoDB" id="5723at2759"/>
<feature type="region of interest" description="Disordered" evidence="7">
    <location>
        <begin position="263"/>
        <end position="303"/>
    </location>
</feature>
<keyword evidence="10" id="KW-1185">Reference proteome</keyword>
<dbReference type="Pfam" id="PF18439">
    <property type="entry name" value="zf_UBZ"/>
    <property type="match status" value="1"/>
</dbReference>
<dbReference type="InterPro" id="IPR043128">
    <property type="entry name" value="Rev_trsase/Diguanyl_cyclase"/>
</dbReference>
<feature type="region of interest" description="Disordered" evidence="7">
    <location>
        <begin position="324"/>
        <end position="343"/>
    </location>
</feature>
<evidence type="ECO:0000256" key="6">
    <source>
        <dbReference type="ARBA" id="ARBA00023242"/>
    </source>
</evidence>
<accession>A0A8E0S954</accession>
<organism evidence="9 10">
    <name type="scientific">Fasciolopsis buskii</name>
    <dbReference type="NCBI Taxonomy" id="27845"/>
    <lineage>
        <taxon>Eukaryota</taxon>
        <taxon>Metazoa</taxon>
        <taxon>Spiralia</taxon>
        <taxon>Lophotrochozoa</taxon>
        <taxon>Platyhelminthes</taxon>
        <taxon>Trematoda</taxon>
        <taxon>Digenea</taxon>
        <taxon>Plagiorchiida</taxon>
        <taxon>Echinostomata</taxon>
        <taxon>Echinostomatoidea</taxon>
        <taxon>Fasciolidae</taxon>
        <taxon>Fasciolopsis</taxon>
    </lineage>
</organism>
<dbReference type="GO" id="GO:0009314">
    <property type="term" value="P:response to radiation"/>
    <property type="evidence" value="ECO:0007669"/>
    <property type="project" value="TreeGrafter"/>
</dbReference>
<evidence type="ECO:0000256" key="3">
    <source>
        <dbReference type="ARBA" id="ARBA00022723"/>
    </source>
</evidence>
<evidence type="ECO:0000256" key="5">
    <source>
        <dbReference type="ARBA" id="ARBA00023204"/>
    </source>
</evidence>
<keyword evidence="3" id="KW-0479">Metal-binding</keyword>
<sequence>TLAKLACSLNKPNKQTIVPPDSAYILLSTTPISKIRNLGGKLGTAVVNRYKIETLAQLAEISLAELTKEFGEKTGNWLYDLCRGYDPEPVTVRQIPQSIGCSKNFPGRSALATIETTRQWLCSLASELVERLEADRGEYRRQASRLTLHVRTDAPLSNGSFSRVLPSVLLASIGVPDSQDPAEQSISRNESQKPKTRHEERIAEAALRVLRDQVECNETLDTWIAPITSLAFSAGKFTSDVAVESGDLRTMFAHQNILASGSKRIEDDMPTENSLENSSAIGKRKSSPIRLSSGPVSDPAKKNSTNGVTSFFKRLRVAELSVSACPSPPKSITLSPVKASSLHSEPQMITLDPSVEPDSSSRSSVSSEPPAVFFTAYTAGDWIVCDECGSRISVWQVPEHSDFHVAQRIQQDWVRESNSSISTVVPKTSTSLPPDSATPSSESSKLKLSKRVHPNARSTTRGRRKTPAVVGTLDRFIQSSRSS</sequence>
<dbReference type="InterPro" id="IPR017961">
    <property type="entry name" value="DNA_pol_Y-fam_little_finger"/>
</dbReference>
<dbReference type="InterPro" id="IPR036775">
    <property type="entry name" value="DNA_pol_Y-fam_lit_finger_sf"/>
</dbReference>
<evidence type="ECO:0000256" key="7">
    <source>
        <dbReference type="SAM" id="MobiDB-lite"/>
    </source>
</evidence>
<feature type="region of interest" description="Disordered" evidence="7">
    <location>
        <begin position="176"/>
        <end position="198"/>
    </location>
</feature>
<dbReference type="Gene3D" id="3.30.1490.100">
    <property type="entry name" value="DNA polymerase, Y-family, little finger domain"/>
    <property type="match status" value="1"/>
</dbReference>
<name>A0A8E0S954_9TREM</name>
<proteinExistence type="predicted"/>
<dbReference type="PANTHER" id="PTHR45873">
    <property type="entry name" value="DNA POLYMERASE ETA"/>
    <property type="match status" value="1"/>
</dbReference>
<keyword evidence="4" id="KW-0227">DNA damage</keyword>
<dbReference type="InterPro" id="IPR043502">
    <property type="entry name" value="DNA/RNA_pol_sf"/>
</dbReference>
<dbReference type="GO" id="GO:0005634">
    <property type="term" value="C:nucleus"/>
    <property type="evidence" value="ECO:0007669"/>
    <property type="project" value="UniProtKB-SubCell"/>
</dbReference>
<keyword evidence="2" id="KW-0808">Transferase</keyword>
<keyword evidence="5" id="KW-0234">DNA repair</keyword>
<dbReference type="SUPFAM" id="SSF56672">
    <property type="entry name" value="DNA/RNA polymerases"/>
    <property type="match status" value="1"/>
</dbReference>
<dbReference type="PIRSF" id="PIRSF036603">
    <property type="entry name" value="DPol_eta"/>
    <property type="match status" value="1"/>
</dbReference>
<evidence type="ECO:0000256" key="2">
    <source>
        <dbReference type="ARBA" id="ARBA00022679"/>
    </source>
</evidence>
<dbReference type="PROSITE" id="PS51907">
    <property type="entry name" value="ZF_UBZ3"/>
    <property type="match status" value="1"/>
</dbReference>
<dbReference type="GO" id="GO:0003887">
    <property type="term" value="F:DNA-directed DNA polymerase activity"/>
    <property type="evidence" value="ECO:0007669"/>
    <property type="project" value="TreeGrafter"/>
</dbReference>
<feature type="domain" description="UBZ3-type" evidence="8">
    <location>
        <begin position="378"/>
        <end position="412"/>
    </location>
</feature>
<dbReference type="Gene3D" id="3.30.70.270">
    <property type="match status" value="1"/>
</dbReference>
<dbReference type="Pfam" id="PF21704">
    <property type="entry name" value="POLH-Rev1_HhH"/>
    <property type="match status" value="1"/>
</dbReference>
<dbReference type="Proteomes" id="UP000728185">
    <property type="component" value="Unassembled WGS sequence"/>
</dbReference>
<reference evidence="9" key="1">
    <citation type="submission" date="2019-05" db="EMBL/GenBank/DDBJ databases">
        <title>Annotation for the trematode Fasciolopsis buski.</title>
        <authorList>
            <person name="Choi Y.-J."/>
        </authorList>
    </citation>
    <scope>NUCLEOTIDE SEQUENCE</scope>
    <source>
        <strain evidence="9">HT</strain>
        <tissue evidence="9">Whole worm</tissue>
    </source>
</reference>
<dbReference type="PANTHER" id="PTHR45873:SF1">
    <property type="entry name" value="DNA POLYMERASE ETA"/>
    <property type="match status" value="1"/>
</dbReference>
<protein>
    <submittedName>
        <fullName evidence="9">DNA polymerase eta subunit</fullName>
    </submittedName>
</protein>
<dbReference type="GO" id="GO:0003684">
    <property type="term" value="F:damaged DNA binding"/>
    <property type="evidence" value="ECO:0007669"/>
    <property type="project" value="InterPro"/>
</dbReference>
<dbReference type="EMBL" id="LUCM01001127">
    <property type="protein sequence ID" value="KAA0199467.1"/>
    <property type="molecule type" value="Genomic_DNA"/>
</dbReference>
<dbReference type="GO" id="GO:0035861">
    <property type="term" value="C:site of double-strand break"/>
    <property type="evidence" value="ECO:0007669"/>
    <property type="project" value="TreeGrafter"/>
</dbReference>
<dbReference type="Pfam" id="PF11799">
    <property type="entry name" value="IMS_C"/>
    <property type="match status" value="1"/>
</dbReference>
<feature type="region of interest" description="Disordered" evidence="7">
    <location>
        <begin position="423"/>
        <end position="483"/>
    </location>
</feature>